<feature type="transmembrane region" description="Helical" evidence="9">
    <location>
        <begin position="574"/>
        <end position="593"/>
    </location>
</feature>
<dbReference type="EC" id="7.2.3.1" evidence="9"/>
<feature type="transmembrane region" description="Helical" evidence="9">
    <location>
        <begin position="150"/>
        <end position="168"/>
    </location>
</feature>
<feature type="transmembrane region" description="Helical" evidence="9">
    <location>
        <begin position="508"/>
        <end position="533"/>
    </location>
</feature>
<dbReference type="HOGENOM" id="CLU_008743_3_1_10"/>
<feature type="transmembrane region" description="Helical" evidence="9">
    <location>
        <begin position="400"/>
        <end position="418"/>
    </location>
</feature>
<feature type="transmembrane region" description="Helical" evidence="9">
    <location>
        <begin position="439"/>
        <end position="458"/>
    </location>
</feature>
<dbReference type="GO" id="GO:0000287">
    <property type="term" value="F:magnesium ion binding"/>
    <property type="evidence" value="ECO:0007669"/>
    <property type="project" value="UniProtKB-UniRule"/>
</dbReference>
<keyword evidence="2 9" id="KW-0813">Transport</keyword>
<name>Q2S4D3_SALRD</name>
<dbReference type="GO" id="GO:0009678">
    <property type="term" value="F:diphosphate hydrolysis-driven proton transmembrane transporter activity"/>
    <property type="evidence" value="ECO:0007669"/>
    <property type="project" value="UniProtKB-UniRule"/>
</dbReference>
<dbReference type="Proteomes" id="UP000008674">
    <property type="component" value="Chromosome"/>
</dbReference>
<comment type="similarity">
    <text evidence="9">Belongs to the H(+)-translocating pyrophosphatase (TC 3.A.10) family. K(+)-stimulated subfamily.</text>
</comment>
<dbReference type="GO" id="GO:0012505">
    <property type="term" value="C:endomembrane system"/>
    <property type="evidence" value="ECO:0007669"/>
    <property type="project" value="UniProtKB-SubCell"/>
</dbReference>
<evidence type="ECO:0000313" key="11">
    <source>
        <dbReference type="Proteomes" id="UP000008674"/>
    </source>
</evidence>
<evidence type="ECO:0000256" key="8">
    <source>
        <dbReference type="ARBA" id="ARBA00023136"/>
    </source>
</evidence>
<evidence type="ECO:0000256" key="1">
    <source>
        <dbReference type="ARBA" id="ARBA00004127"/>
    </source>
</evidence>
<keyword evidence="10" id="KW-0378">Hydrolase</keyword>
<dbReference type="RefSeq" id="WP_011403577.1">
    <property type="nucleotide sequence ID" value="NC_007677.1"/>
</dbReference>
<dbReference type="OrthoDB" id="9808652at2"/>
<feature type="transmembrane region" description="Helical" evidence="9">
    <location>
        <begin position="101"/>
        <end position="122"/>
    </location>
</feature>
<dbReference type="GO" id="GO:0005886">
    <property type="term" value="C:plasma membrane"/>
    <property type="evidence" value="ECO:0007669"/>
    <property type="project" value="UniProtKB-SubCell"/>
</dbReference>
<keyword evidence="5 9" id="KW-1278">Translocase</keyword>
<dbReference type="GO" id="GO:0004427">
    <property type="term" value="F:inorganic diphosphate phosphatase activity"/>
    <property type="evidence" value="ECO:0007669"/>
    <property type="project" value="UniProtKB-UniRule"/>
</dbReference>
<feature type="transmembrane region" description="Helical" evidence="9">
    <location>
        <begin position="351"/>
        <end position="374"/>
    </location>
</feature>
<comment type="catalytic activity">
    <reaction evidence="9">
        <text>Na(+)(in) + diphosphate + H2O = Na(+)(out) + 2 phosphate + H(+)</text>
        <dbReference type="Rhea" id="RHEA:57884"/>
        <dbReference type="ChEBI" id="CHEBI:15377"/>
        <dbReference type="ChEBI" id="CHEBI:15378"/>
        <dbReference type="ChEBI" id="CHEBI:29101"/>
        <dbReference type="ChEBI" id="CHEBI:33019"/>
        <dbReference type="ChEBI" id="CHEBI:43474"/>
        <dbReference type="EC" id="7.2.3.1"/>
    </reaction>
</comment>
<comment type="function">
    <text evidence="9">Sodium pump that utilizes the energy of pyrophosphate hydrolysis as the driving force for Na(+) movement across the membrane.</text>
</comment>
<feature type="transmembrane region" description="Helical" evidence="9">
    <location>
        <begin position="778"/>
        <end position="798"/>
    </location>
</feature>
<dbReference type="Pfam" id="PF03030">
    <property type="entry name" value="H_PPase"/>
    <property type="match status" value="1"/>
</dbReference>
<dbReference type="eggNOG" id="COG3808">
    <property type="taxonomic scope" value="Bacteria"/>
</dbReference>
<keyword evidence="11" id="KW-1185">Reference proteome</keyword>
<keyword evidence="9" id="KW-1003">Cell membrane</keyword>
<evidence type="ECO:0000256" key="9">
    <source>
        <dbReference type="HAMAP-Rule" id="MF_01129"/>
    </source>
</evidence>
<dbReference type="PATRIC" id="fig|309807.25.peg.837"/>
<keyword evidence="9" id="KW-0997">Cell inner membrane</keyword>
<comment type="subcellular location">
    <subcellularLocation>
        <location evidence="9">Cell inner membrane</location>
        <topology evidence="9">Multi-pass membrane protein</topology>
    </subcellularLocation>
    <subcellularLocation>
        <location evidence="1">Endomembrane system</location>
        <topology evidence="1">Multi-pass membrane protein</topology>
    </subcellularLocation>
</comment>
<feature type="transmembrane region" description="Helical" evidence="9">
    <location>
        <begin position="613"/>
        <end position="632"/>
    </location>
</feature>
<evidence type="ECO:0000256" key="2">
    <source>
        <dbReference type="ARBA" id="ARBA00022448"/>
    </source>
</evidence>
<proteinExistence type="inferred from homology"/>
<comment type="cofactor">
    <cofactor evidence="9">
        <name>Mg(2+)</name>
        <dbReference type="ChEBI" id="CHEBI:18420"/>
    </cofactor>
</comment>
<dbReference type="HAMAP" id="MF_01129">
    <property type="entry name" value="PPase_energized_pump"/>
    <property type="match status" value="1"/>
</dbReference>
<feature type="transmembrane region" description="Helical" evidence="9">
    <location>
        <begin position="174"/>
        <end position="196"/>
    </location>
</feature>
<dbReference type="KEGG" id="sru:SRU_0812"/>
<feature type="transmembrane region" description="Helical" evidence="9">
    <location>
        <begin position="217"/>
        <end position="244"/>
    </location>
</feature>
<evidence type="ECO:0000256" key="4">
    <source>
        <dbReference type="ARBA" id="ARBA00022842"/>
    </source>
</evidence>
<organism evidence="10 11">
    <name type="scientific">Salinibacter ruber (strain DSM 13855 / M31)</name>
    <dbReference type="NCBI Taxonomy" id="309807"/>
    <lineage>
        <taxon>Bacteria</taxon>
        <taxon>Pseudomonadati</taxon>
        <taxon>Rhodothermota</taxon>
        <taxon>Rhodothermia</taxon>
        <taxon>Rhodothermales</taxon>
        <taxon>Salinibacteraceae</taxon>
        <taxon>Salinibacter</taxon>
    </lineage>
</organism>
<evidence type="ECO:0000256" key="3">
    <source>
        <dbReference type="ARBA" id="ARBA00022692"/>
    </source>
</evidence>
<keyword evidence="8 9" id="KW-0472">Membrane</keyword>
<dbReference type="GeneID" id="83727735"/>
<keyword evidence="6 9" id="KW-1133">Transmembrane helix</keyword>
<keyword evidence="3 9" id="KW-0812">Transmembrane</keyword>
<dbReference type="InterPro" id="IPR004131">
    <property type="entry name" value="PPase-energised_H-pump"/>
</dbReference>
<dbReference type="NCBIfam" id="NF001960">
    <property type="entry name" value="PRK00733.3-5"/>
    <property type="match status" value="1"/>
</dbReference>
<evidence type="ECO:0000256" key="5">
    <source>
        <dbReference type="ARBA" id="ARBA00022967"/>
    </source>
</evidence>
<dbReference type="PIRSF" id="PIRSF001265">
    <property type="entry name" value="H+-PPase"/>
    <property type="match status" value="1"/>
</dbReference>
<dbReference type="NCBIfam" id="NF001958">
    <property type="entry name" value="PRK00733.3-3"/>
    <property type="match status" value="1"/>
</dbReference>
<comment type="subunit">
    <text evidence="9">Homodimer.</text>
</comment>
<feature type="site" description="Determinant of potassium dependence" evidence="9">
    <location>
        <position position="573"/>
    </location>
</feature>
<keyword evidence="9" id="KW-0739">Sodium transport</keyword>
<evidence type="ECO:0000256" key="7">
    <source>
        <dbReference type="ARBA" id="ARBA00023065"/>
    </source>
</evidence>
<protein>
    <recommendedName>
        <fullName evidence="9">Putative K(+)-stimulated pyrophosphate-energized sodium pump</fullName>
        <ecNumber evidence="9">7.2.3.1</ecNumber>
    </recommendedName>
    <alternativeName>
        <fullName evidence="9">Membrane-bound sodium-translocating pyrophosphatase</fullName>
    </alternativeName>
    <alternativeName>
        <fullName evidence="9">Pyrophosphate-energized inorganic pyrophosphatase</fullName>
        <shortName evidence="9">Na(+)-PPase</shortName>
    </alternativeName>
</protein>
<dbReference type="NCBIfam" id="TIGR01104">
    <property type="entry name" value="V_PPase"/>
    <property type="match status" value="1"/>
</dbReference>
<comment type="activity regulation">
    <text evidence="9">Requires K(+) for maximal activity.</text>
</comment>
<dbReference type="GO" id="GO:0006814">
    <property type="term" value="P:sodium ion transport"/>
    <property type="evidence" value="ECO:0007669"/>
    <property type="project" value="UniProtKB-UniRule"/>
</dbReference>
<keyword evidence="4 9" id="KW-0460">Magnesium</keyword>
<accession>Q2S4D3</accession>
<evidence type="ECO:0000313" key="10">
    <source>
        <dbReference type="EMBL" id="ABC45719.1"/>
    </source>
</evidence>
<sequence length="799" mass="82769">MTPTNQIVGRFWRMWKIGGCGKKRWQKTEESVLAVAFFVASKDPKEPSHSAALLTSLSRGHCASAPVTGLLIQKPVFPSRSRTDHSLSSVVKQFVVANAPLVAGIASLLALAFAFYLVRYILRQDAGNERVQELSRDIQAGAKTFMTREFRYLAIFAVVVAVVLYSMPETGLPTTVGFLVGTVASGLAGWIGMWIATKSNGRTAHAAQTSFAKALNIAYSGGSTMGFSVVGLGLLGLAVIYALFPEHSHAWLGYAFGSSCVALFLRVGGGIYTKSADVGADVVGKVEAGIPEDDPRNPGVIADNVGDNVGDVAGMGSDLYESYVSAVAATMFLGAEVDFAAAFPNLGFEDLGLMIAFLFGVLGIVSSIIGYFFVNAGEGTDVSYEQQAANARSALNRGTTVANVLTSLLALGLIFWLVPAGESAAAVIDDAAASMDVRWALFLTILSGLITGVVIGKATEYYTSEYAPVKQIAESAETGAATTIIEGLGTGMLSTVVPALAVSVATLLAYYLGGLFGIALAALGMLLTLGVVLSTDAYGPITDNAQGISEMANLGQDVRERCEALDSAGNTTAAIGKGFAIGSAALAALAWLATYFSEAAAQNLLSLEAGVNLMNPAVLVGLLLGAMLTFYLSSVGIHAISRGGAAVVNEVRRQFDEIDGVRSGDTKPDYARCVDITTGAALREMMLPGVVVLVAPVVVGALPGLGVEALAGLLAGVLMSGFLTAIFMSNAGGAWDNAKKYIESGVHGGKGSEAHKASVVGDTVGDPLKDTAGPSLNVLIKLMGKVAVIFLPLFAYLLG</sequence>
<dbReference type="AlphaFoldDB" id="Q2S4D3"/>
<feature type="transmembrane region" description="Helical" evidence="9">
    <location>
        <begin position="709"/>
        <end position="731"/>
    </location>
</feature>
<gene>
    <name evidence="9" type="primary">hppA</name>
    <name evidence="10" type="ordered locus">SRU_0812</name>
</gene>
<comment type="caution">
    <text evidence="9">Lacks conserved residue(s) required for the propagation of feature annotation.</text>
</comment>
<dbReference type="GO" id="GO:0030955">
    <property type="term" value="F:potassium ion binding"/>
    <property type="evidence" value="ECO:0007669"/>
    <property type="project" value="UniProtKB-UniRule"/>
</dbReference>
<keyword evidence="9" id="KW-0915">Sodium</keyword>
<dbReference type="PANTHER" id="PTHR31998">
    <property type="entry name" value="K(+)-INSENSITIVE PYROPHOSPHATE-ENERGIZED PROTON PUMP"/>
    <property type="match status" value="1"/>
</dbReference>
<feature type="transmembrane region" description="Helical" evidence="9">
    <location>
        <begin position="685"/>
        <end position="703"/>
    </location>
</feature>
<evidence type="ECO:0000256" key="6">
    <source>
        <dbReference type="ARBA" id="ARBA00022989"/>
    </source>
</evidence>
<keyword evidence="7 9" id="KW-0406">Ion transport</keyword>
<dbReference type="EMBL" id="CP000159">
    <property type="protein sequence ID" value="ABC45719.1"/>
    <property type="molecule type" value="Genomic_DNA"/>
</dbReference>
<feature type="transmembrane region" description="Helical" evidence="9">
    <location>
        <begin position="250"/>
        <end position="267"/>
    </location>
</feature>
<reference evidence="10 11" key="1">
    <citation type="journal article" date="2005" name="Proc. Natl. Acad. Sci. U.S.A.">
        <title>The genome of Salinibacter ruber: convergence and gene exchange among hyperhalophilic bacteria and archaea.</title>
        <authorList>
            <person name="Mongodin E.F."/>
            <person name="Nelson K.E."/>
            <person name="Daugherty S."/>
            <person name="Deboy R.T."/>
            <person name="Wister J."/>
            <person name="Khouri H."/>
            <person name="Weidman J."/>
            <person name="Walsh D.A."/>
            <person name="Papke R.T."/>
            <person name="Sanchez Perez G."/>
            <person name="Sharma A.K."/>
            <person name="Nesbo C.L."/>
            <person name="MacLeod D."/>
            <person name="Bapteste E."/>
            <person name="Doolittle W.F."/>
            <person name="Charlebois R.L."/>
            <person name="Legault B."/>
            <person name="Rodriguez-Valera F."/>
        </authorList>
    </citation>
    <scope>NUCLEOTIDE SEQUENCE [LARGE SCALE GENOMIC DNA]</scope>
    <source>
        <strain evidence="11">DSM 13855 / CECT 5946 / M31</strain>
    </source>
</reference>
<keyword evidence="9" id="KW-0630">Potassium</keyword>
<dbReference type="EnsemblBacteria" id="ABC45719">
    <property type="protein sequence ID" value="ABC45719"/>
    <property type="gene ID" value="SRU_0812"/>
</dbReference>